<keyword evidence="9" id="KW-0407">Ion channel</keyword>
<evidence type="ECO:0000256" key="6">
    <source>
        <dbReference type="ARBA" id="ARBA00022989"/>
    </source>
</evidence>
<feature type="transmembrane region" description="Helical" evidence="11">
    <location>
        <begin position="709"/>
        <end position="730"/>
    </location>
</feature>
<feature type="transmembrane region" description="Helical" evidence="11">
    <location>
        <begin position="103"/>
        <end position="123"/>
    </location>
</feature>
<evidence type="ECO:0000259" key="13">
    <source>
        <dbReference type="Pfam" id="PF15917"/>
    </source>
</evidence>
<dbReference type="GO" id="GO:0005886">
    <property type="term" value="C:plasma membrane"/>
    <property type="evidence" value="ECO:0007669"/>
    <property type="project" value="UniProtKB-SubCell"/>
</dbReference>
<gene>
    <name evidence="17" type="primary">piezo1</name>
</gene>
<feature type="domain" description="Piezo THU9 and anchor" evidence="16">
    <location>
        <begin position="1730"/>
        <end position="1967"/>
    </location>
</feature>
<feature type="transmembrane region" description="Helical" evidence="11">
    <location>
        <begin position="1537"/>
        <end position="1558"/>
    </location>
</feature>
<name>A0A8D0AGK3_SANLU</name>
<evidence type="ECO:0000256" key="4">
    <source>
        <dbReference type="ARBA" id="ARBA00022475"/>
    </source>
</evidence>
<feature type="transmembrane region" description="Helical" evidence="11">
    <location>
        <begin position="946"/>
        <end position="968"/>
    </location>
</feature>
<dbReference type="Pfam" id="PF24874">
    <property type="entry name" value="Piezo_THU9_anchor"/>
    <property type="match status" value="1"/>
</dbReference>
<evidence type="ECO:0000259" key="14">
    <source>
        <dbReference type="Pfam" id="PF23188"/>
    </source>
</evidence>
<keyword evidence="5 11" id="KW-0812">Transmembrane</keyword>
<feature type="transmembrane region" description="Helical" evidence="11">
    <location>
        <begin position="1311"/>
        <end position="1333"/>
    </location>
</feature>
<feature type="region of interest" description="Disordered" evidence="10">
    <location>
        <begin position="1431"/>
        <end position="1479"/>
    </location>
</feature>
<dbReference type="Pfam" id="PF12166">
    <property type="entry name" value="Piezo_cap"/>
    <property type="match status" value="1"/>
</dbReference>
<feature type="transmembrane region" description="Helical" evidence="11">
    <location>
        <begin position="527"/>
        <end position="546"/>
    </location>
</feature>
<feature type="transmembrane region" description="Helical" evidence="11">
    <location>
        <begin position="1508"/>
        <end position="1531"/>
    </location>
</feature>
<feature type="transmembrane region" description="Helical" evidence="11">
    <location>
        <begin position="1975"/>
        <end position="1993"/>
    </location>
</feature>
<dbReference type="PANTHER" id="PTHR47049:SF5">
    <property type="entry name" value="PIEZO-TYPE MECHANOSENSITIVE ION CHANNEL COMPONENT"/>
    <property type="match status" value="1"/>
</dbReference>
<comment type="similarity">
    <text evidence="2">Belongs to the PIEZO (TC 1.A.75) family.</text>
</comment>
<dbReference type="InterPro" id="IPR056768">
    <property type="entry name" value="THU_Piezo"/>
</dbReference>
<evidence type="ECO:0000256" key="7">
    <source>
        <dbReference type="ARBA" id="ARBA00023065"/>
    </source>
</evidence>
<dbReference type="InterPro" id="IPR056770">
    <property type="entry name" value="Piezo_THU9_anchor"/>
</dbReference>
<feature type="transmembrane region" description="Helical" evidence="11">
    <location>
        <begin position="605"/>
        <end position="626"/>
    </location>
</feature>
<feature type="domain" description="Piezo TM1-24" evidence="15">
    <location>
        <begin position="11"/>
        <end position="481"/>
    </location>
</feature>
<dbReference type="GO" id="GO:0008381">
    <property type="term" value="F:mechanosensitive monoatomic ion channel activity"/>
    <property type="evidence" value="ECO:0007669"/>
    <property type="project" value="InterPro"/>
</dbReference>
<organism evidence="17 18">
    <name type="scientific">Sander lucioperca</name>
    <name type="common">Pike-perch</name>
    <name type="synonym">Perca lucioperca</name>
    <dbReference type="NCBI Taxonomy" id="283035"/>
    <lineage>
        <taxon>Eukaryota</taxon>
        <taxon>Metazoa</taxon>
        <taxon>Chordata</taxon>
        <taxon>Craniata</taxon>
        <taxon>Vertebrata</taxon>
        <taxon>Euteleostomi</taxon>
        <taxon>Actinopterygii</taxon>
        <taxon>Neopterygii</taxon>
        <taxon>Teleostei</taxon>
        <taxon>Neoteleostei</taxon>
        <taxon>Acanthomorphata</taxon>
        <taxon>Eupercaria</taxon>
        <taxon>Perciformes</taxon>
        <taxon>Percoidei</taxon>
        <taxon>Percidae</taxon>
        <taxon>Luciopercinae</taxon>
        <taxon>Sander</taxon>
    </lineage>
</organism>
<reference evidence="17" key="2">
    <citation type="submission" date="2025-09" db="UniProtKB">
        <authorList>
            <consortium name="Ensembl"/>
        </authorList>
    </citation>
    <scope>IDENTIFICATION</scope>
</reference>
<feature type="transmembrane region" description="Helical" evidence="11">
    <location>
        <begin position="245"/>
        <end position="264"/>
    </location>
</feature>
<feature type="transmembrane region" description="Helical" evidence="11">
    <location>
        <begin position="2220"/>
        <end position="2240"/>
    </location>
</feature>
<keyword evidence="7" id="KW-0406">Ion transport</keyword>
<feature type="transmembrane region" description="Helical" evidence="11">
    <location>
        <begin position="1945"/>
        <end position="1969"/>
    </location>
</feature>
<feature type="transmembrane region" description="Helical" evidence="11">
    <location>
        <begin position="1836"/>
        <end position="1853"/>
    </location>
</feature>
<feature type="transmembrane region" description="Helical" evidence="11">
    <location>
        <begin position="12"/>
        <end position="32"/>
    </location>
</feature>
<feature type="region of interest" description="Disordered" evidence="10">
    <location>
        <begin position="139"/>
        <end position="176"/>
    </location>
</feature>
<feature type="transmembrane region" description="Helical" evidence="11">
    <location>
        <begin position="1092"/>
        <end position="1111"/>
    </location>
</feature>
<feature type="transmembrane region" description="Helical" evidence="11">
    <location>
        <begin position="736"/>
        <end position="752"/>
    </location>
</feature>
<evidence type="ECO:0000256" key="9">
    <source>
        <dbReference type="ARBA" id="ARBA00023303"/>
    </source>
</evidence>
<feature type="domain" description="Piezo TM25-28" evidence="13">
    <location>
        <begin position="1042"/>
        <end position="1257"/>
    </location>
</feature>
<feature type="transmembrane region" description="Helical" evidence="11">
    <location>
        <begin position="1732"/>
        <end position="1755"/>
    </location>
</feature>
<feature type="domain" description="Piezo non-specific cation channel cap" evidence="12">
    <location>
        <begin position="2016"/>
        <end position="2303"/>
    </location>
</feature>
<dbReference type="PANTHER" id="PTHR47049">
    <property type="entry name" value="PIEZO-TYPE MECHANOSENSITIVE ION CHANNEL HOMOLOG"/>
    <property type="match status" value="1"/>
</dbReference>
<keyword evidence="8 11" id="KW-0472">Membrane</keyword>
<evidence type="ECO:0000256" key="3">
    <source>
        <dbReference type="ARBA" id="ARBA00022448"/>
    </source>
</evidence>
<feature type="transmembrane region" description="Helical" evidence="11">
    <location>
        <begin position="1803"/>
        <end position="1824"/>
    </location>
</feature>
<keyword evidence="18" id="KW-1185">Reference proteome</keyword>
<feature type="transmembrane region" description="Helical" evidence="11">
    <location>
        <begin position="432"/>
        <end position="454"/>
    </location>
</feature>
<feature type="transmembrane region" description="Helical" evidence="11">
    <location>
        <begin position="394"/>
        <end position="426"/>
    </location>
</feature>
<feature type="transmembrane region" description="Helical" evidence="11">
    <location>
        <begin position="1123"/>
        <end position="1147"/>
    </location>
</feature>
<protein>
    <submittedName>
        <fullName evidence="17">Piezo type mechanosensitive ion channel component 1 (Er blood group)</fullName>
    </submittedName>
</protein>
<evidence type="ECO:0000256" key="8">
    <source>
        <dbReference type="ARBA" id="ARBA00023136"/>
    </source>
</evidence>
<feature type="transmembrane region" description="Helical" evidence="11">
    <location>
        <begin position="1353"/>
        <end position="1372"/>
    </location>
</feature>
<feature type="transmembrane region" description="Helical" evidence="11">
    <location>
        <begin position="553"/>
        <end position="572"/>
    </location>
</feature>
<evidence type="ECO:0000313" key="18">
    <source>
        <dbReference type="Proteomes" id="UP000694568"/>
    </source>
</evidence>
<dbReference type="Proteomes" id="UP000694568">
    <property type="component" value="Unplaced"/>
</dbReference>
<dbReference type="InterPro" id="IPR031805">
    <property type="entry name" value="Piezo_TM25-28"/>
</dbReference>
<dbReference type="InterPro" id="IPR027272">
    <property type="entry name" value="Piezo"/>
</dbReference>
<keyword evidence="4" id="KW-1003">Cell membrane</keyword>
<keyword evidence="3" id="KW-0813">Transport</keyword>
<evidence type="ECO:0000256" key="5">
    <source>
        <dbReference type="ARBA" id="ARBA00022692"/>
    </source>
</evidence>
<dbReference type="InterPro" id="IPR031334">
    <property type="entry name" value="Piezo_cap_dom"/>
</dbReference>
<evidence type="ECO:0000259" key="12">
    <source>
        <dbReference type="Pfam" id="PF12166"/>
    </source>
</evidence>
<feature type="compositionally biased region" description="Basic and acidic residues" evidence="10">
    <location>
        <begin position="1657"/>
        <end position="1673"/>
    </location>
</feature>
<evidence type="ECO:0000256" key="10">
    <source>
        <dbReference type="SAM" id="MobiDB-lite"/>
    </source>
</evidence>
<feature type="domain" description="Piezo TM25-28" evidence="13">
    <location>
        <begin position="1258"/>
        <end position="1307"/>
    </location>
</feature>
<dbReference type="Pfam" id="PF24871">
    <property type="entry name" value="Piezo_TM1-24"/>
    <property type="match status" value="2"/>
</dbReference>
<feature type="transmembrane region" description="Helical" evidence="11">
    <location>
        <begin position="759"/>
        <end position="777"/>
    </location>
</feature>
<reference evidence="17" key="1">
    <citation type="submission" date="2025-08" db="UniProtKB">
        <authorList>
            <consortium name="Ensembl"/>
        </authorList>
    </citation>
    <scope>IDENTIFICATION</scope>
</reference>
<dbReference type="Pfam" id="PF23188">
    <property type="entry name" value="THU_Piezo1"/>
    <property type="match status" value="1"/>
</dbReference>
<evidence type="ECO:0000256" key="2">
    <source>
        <dbReference type="ARBA" id="ARBA00007821"/>
    </source>
</evidence>
<comment type="subcellular location">
    <subcellularLocation>
        <location evidence="1">Cell membrane</location>
        <topology evidence="1">Multi-pass membrane protein</topology>
    </subcellularLocation>
</comment>
<dbReference type="Pfam" id="PF15917">
    <property type="entry name" value="Piezo_TM25-28"/>
    <property type="match status" value="2"/>
</dbReference>
<sequence>MFYCFISCLFRYNILSLVHFLYLLLLPWFLCPNKHTLRGHTGRFIRAVFCTSLLFVLSHICFQTVLYTYPPLNIAIGDNCSHWDTISRHIGLSRLPLDDPWSVLRLLCPDLGVCVVALITMVLSNRLVRNRKMVAAANITSEEETSGDEEEVEKEDEDEEEERSLPGDPDEEVSTATRAKQLAERLKAKARKVLRDLGRILAISLLALAGITLPSAFSAIYFLLFIGMCTWWACHLPISHLGFNALCVMVGFFTAGHMVCLYLYQSMLAQALFPPHSLWARLFGLKDIIIPGNCSSAFDLNLNADHDWPVYVNPGILFLLYITVATVLKTGCHGTPNQVSEMVELRPWNKQKDNYEDDTQMMLFLPGVSGTPSGPQQSESPFFLLGKMVMQQSYVCALIAMMVWSIMYHSWLTFVLLLWACLIWILRARRHAATLCSPFILLYGLALCCLQYVWAMELQPELPTTVGTMSLRQLGLDRNTYWGAGNESVLKVLGGMVMSSYAKYWIYVCGGMFIMVSFAGKLVGYKIIYMLLFLLCLCLYQVYYSLWRRLLKLFWWLVVAYTMLVLISIYTYQFEDFPGYWRNFTGFTEEQLAAIGLETFALSELFSSILIPGFFLLACILQLHYFHKPFMRITDLEHVTPKHKKKNSERTEPIGSNVGMNVEEEDQVTNTDEESEDEGELMPSKWGLVMDRLLVLSRRFSDILTKVQVFLWRLLELHILKMVAFFSVWVSLEEPSVMNLVLVVLWSLAMPYGRFRPMASCLSTVWVCVIIVCKMLYQLSVVNPVEYSSNCSLPLTNETNLMPEEMVNSSLYKEPVDPARWFGIRKDATVLGYSKNHLIVLMLLVFEATVYRHQAHHYRQLQRSPPTIRALFPGATRDTLDQGLIPCFKYLLNYSFYKFGLEICFLMTVNVIGQRMNFLVIIHGCWLVAIMVRRRRAAIARIWPRYCLFLSIFMIYQYLLCVGIPPALCIDYPWRWNTPVLINSALIKWIHLPDFYTVPNSKNLIADFVLLMCAAQQWKVFECEHTEDWMVAAGENTDHPEPMEGRLFNPAPNFINCRSYLDMAKILVFRHLFWFVLSVVFITGATRISVFGLGYLLACFFFLLFGTKLLVKSSRTRLALWDCLIIYNVAVIVSKNMLSILACVFVFEMQKGFCWVIQLFSLVCTVKGYYDPKAVSDKTCSLPIEEAGIIWDSICFLCLLLQRRVFLSYYFLHVTAELQASAKQASRGFELFRASIVKNIKFHQQAEKKSLSQLKRSSRKKKWHQPWLDHAKVLHSGEYYLFESDTEDEEESEEQKPQKQTASQMKVSQNLLNVQSVTVCFLYCITCPSLFLSRSLCLCAAGHGEMVQRILDILRFLLAIVLAMVDGLTHWLNLLTKQYRETSTVLCNERYFIIHKIQQHLTTADSTDDQVSQGSENPTLETCLDETDVDSTRYSRGVTGRSTPRPRLNSTGNLLSPEPPSSSMDLVPVPSKQQHRHSRTASELLGDRQFFIEELEQSREFYNSQSRLLKLLFAMYNLLAANSELVCYFIIVLNNVVSASVISLVLPILVFLWAMLAVPRPTKRFWMTAIVYTEVMVLVKYLFQFGFFPWNSVYEMTLNEDKPFFPPRILGLEKTDNYIRYDLLQLLALFFHRSLLMRYGLWDHEGPLEEQSPSPESCKDEGKARDEDRGRKEEEEEGDGRVSSTSTLENLEITELDQLEKVAIGYCPSVYRPAQGFFRGILHAEYRTATDVYAFMFLTDVIDFIIIVFGFWAFGKHSAAADIASTLSEDQVPEAFLVMLLIQFSTMIIDRALYLRKAVLGKLIFQVILVFGIHLWMFFILPAVTERKFNQNFVAQLWYFVKCIYFGLSAYQIRCGYPTRILGNFLTKKYNHLNLFLFQGFRLVPFLVELRAVMDWVWTDTTLSLSNWMCVEDIYANIFIIKCSRETEKKYPQPKGQKKKKIVKYGMGGLIIFFLICIIWFPLLFISLVRSVVGVVNHPIDVTVTVNLFYCLLKQKQIRYDYSKSLFTMSVQQQSIQPFTEAEYDQLTKKFGDNAVAMQFITLYSYEDIVTAMIEGSSGSVWRISPPSRQEVIKELLGSPVDLTLRLAWTFQRDLGKGGTVEHTFDKHSIDLEPGNPVRADLASLLVGNRTEPVHVPSMFPNYIRAPNGAEAKPVTQLYKGNEDGYLNITLSLMSDRSLNGSGNQEWWDIAIAGCAPSSCGVLPMVIFNDKVSPPSLGFLAGYGIMGLYVSVVLVIGKFVRGFFSEISHSIMFEELPCVDRILKLCTDIFLVRETGELELEEELYSKLIFLYRSPETMIKWTRDMHSRDQDRH</sequence>
<feature type="region of interest" description="Disordered" evidence="10">
    <location>
        <begin position="1648"/>
        <end position="1685"/>
    </location>
</feature>
<evidence type="ECO:0000259" key="15">
    <source>
        <dbReference type="Pfam" id="PF24871"/>
    </source>
</evidence>
<dbReference type="Ensembl" id="ENSSLUT00000055218.1">
    <property type="protein sequence ID" value="ENSSLUP00000053643.1"/>
    <property type="gene ID" value="ENSSLUG00000023048.1"/>
</dbReference>
<feature type="transmembrane region" description="Helical" evidence="11">
    <location>
        <begin position="197"/>
        <end position="213"/>
    </location>
</feature>
<dbReference type="InterPro" id="IPR056769">
    <property type="entry name" value="Piezo_TM1-24"/>
</dbReference>
<feature type="domain" description="Piezo TM1-24" evidence="15">
    <location>
        <begin position="486"/>
        <end position="632"/>
    </location>
</feature>
<feature type="transmembrane region" description="Helical" evidence="11">
    <location>
        <begin position="44"/>
        <end position="69"/>
    </location>
</feature>
<evidence type="ECO:0000313" key="17">
    <source>
        <dbReference type="Ensembl" id="ENSSLUP00000053643.1"/>
    </source>
</evidence>
<keyword evidence="6 11" id="KW-1133">Transmembrane helix</keyword>
<feature type="compositionally biased region" description="Acidic residues" evidence="10">
    <location>
        <begin position="141"/>
        <end position="173"/>
    </location>
</feature>
<proteinExistence type="inferred from homology"/>
<accession>A0A8D0AGK3</accession>
<evidence type="ECO:0000256" key="1">
    <source>
        <dbReference type="ARBA" id="ARBA00004651"/>
    </source>
</evidence>
<evidence type="ECO:0000256" key="11">
    <source>
        <dbReference type="SAM" id="Phobius"/>
    </source>
</evidence>
<feature type="transmembrane region" description="Helical" evidence="11">
    <location>
        <begin position="1565"/>
        <end position="1583"/>
    </location>
</feature>
<feature type="transmembrane region" description="Helical" evidence="11">
    <location>
        <begin position="1067"/>
        <end position="1086"/>
    </location>
</feature>
<feature type="domain" description="Piezo transmembrane helical unit" evidence="14">
    <location>
        <begin position="1521"/>
        <end position="1643"/>
    </location>
</feature>
<dbReference type="GeneTree" id="ENSGT00940000157348"/>
<feature type="transmembrane region" description="Helical" evidence="11">
    <location>
        <begin position="916"/>
        <end position="934"/>
    </location>
</feature>
<evidence type="ECO:0000259" key="16">
    <source>
        <dbReference type="Pfam" id="PF24874"/>
    </source>
</evidence>
<feature type="transmembrane region" description="Helical" evidence="11">
    <location>
        <begin position="308"/>
        <end position="328"/>
    </location>
</feature>